<dbReference type="InterPro" id="IPR036291">
    <property type="entry name" value="NAD(P)-bd_dom_sf"/>
</dbReference>
<dbReference type="PANTHER" id="PTHR42789">
    <property type="entry name" value="D-ISOMER SPECIFIC 2-HYDROXYACID DEHYDROGENASE FAMILY PROTEIN (AFU_ORTHOLOGUE AFUA_6G10090)"/>
    <property type="match status" value="1"/>
</dbReference>
<feature type="domain" description="D-isomer specific 2-hydroxyacid dehydrogenase catalytic" evidence="5">
    <location>
        <begin position="42"/>
        <end position="281"/>
    </location>
</feature>
<dbReference type="SUPFAM" id="SSF52283">
    <property type="entry name" value="Formate/glycerate dehydrogenase catalytic domain-like"/>
    <property type="match status" value="1"/>
</dbReference>
<dbReference type="STRING" id="644358.A0A0C4DL26"/>
<reference evidence="7" key="2">
    <citation type="submission" date="2010-05" db="EMBL/GenBank/DDBJ databases">
        <title>The Genome Sequence of Magnaporthe poae strain ATCC 64411.</title>
        <authorList>
            <consortium name="The Broad Institute Genome Sequencing Platform"/>
            <consortium name="Broad Institute Genome Sequencing Center for Infectious Disease"/>
            <person name="Ma L.-J."/>
            <person name="Dead R."/>
            <person name="Young S."/>
            <person name="Zeng Q."/>
            <person name="Koehrsen M."/>
            <person name="Alvarado L."/>
            <person name="Berlin A."/>
            <person name="Chapman S.B."/>
            <person name="Chen Z."/>
            <person name="Freedman E."/>
            <person name="Gellesch M."/>
            <person name="Goldberg J."/>
            <person name="Griggs A."/>
            <person name="Gujja S."/>
            <person name="Heilman E.R."/>
            <person name="Heiman D."/>
            <person name="Hepburn T."/>
            <person name="Howarth C."/>
            <person name="Jen D."/>
            <person name="Larson L."/>
            <person name="Mehta T."/>
            <person name="Neiman D."/>
            <person name="Pearson M."/>
            <person name="Roberts A."/>
            <person name="Saif S."/>
            <person name="Shea T."/>
            <person name="Shenoy N."/>
            <person name="Sisk P."/>
            <person name="Stolte C."/>
            <person name="Sykes S."/>
            <person name="Walk T."/>
            <person name="White J."/>
            <person name="Yandava C."/>
            <person name="Haas B."/>
            <person name="Nusbaum C."/>
            <person name="Birren B."/>
        </authorList>
    </citation>
    <scope>NUCLEOTIDE SEQUENCE</scope>
    <source>
        <strain evidence="7">ATCC 64411</strain>
    </source>
</reference>
<comment type="similarity">
    <text evidence="1 4">Belongs to the D-isomer specific 2-hydroxyacid dehydrogenase family.</text>
</comment>
<dbReference type="InterPro" id="IPR006139">
    <property type="entry name" value="D-isomer_2_OHA_DH_cat_dom"/>
</dbReference>
<dbReference type="InterPro" id="IPR050857">
    <property type="entry name" value="D-2-hydroxyacid_DH"/>
</dbReference>
<feature type="domain" description="D-isomer specific 2-hydroxyacid dehydrogenase NAD-binding" evidence="6">
    <location>
        <begin position="143"/>
        <end position="255"/>
    </location>
</feature>
<dbReference type="EMBL" id="ADBL01000109">
    <property type="status" value="NOT_ANNOTATED_CDS"/>
    <property type="molecule type" value="Genomic_DNA"/>
</dbReference>
<organism evidence="8 9">
    <name type="scientific">Magnaporthiopsis poae (strain ATCC 64411 / 73-15)</name>
    <name type="common">Kentucky bluegrass fungus</name>
    <name type="synonym">Magnaporthe poae</name>
    <dbReference type="NCBI Taxonomy" id="644358"/>
    <lineage>
        <taxon>Eukaryota</taxon>
        <taxon>Fungi</taxon>
        <taxon>Dikarya</taxon>
        <taxon>Ascomycota</taxon>
        <taxon>Pezizomycotina</taxon>
        <taxon>Sordariomycetes</taxon>
        <taxon>Sordariomycetidae</taxon>
        <taxon>Magnaporthales</taxon>
        <taxon>Magnaporthaceae</taxon>
        <taxon>Magnaporthiopsis</taxon>
    </lineage>
</organism>
<evidence type="ECO:0000256" key="1">
    <source>
        <dbReference type="ARBA" id="ARBA00005854"/>
    </source>
</evidence>
<evidence type="ECO:0000259" key="6">
    <source>
        <dbReference type="Pfam" id="PF02826"/>
    </source>
</evidence>
<keyword evidence="2 4" id="KW-0560">Oxidoreductase</keyword>
<dbReference type="Proteomes" id="UP000011715">
    <property type="component" value="Unassembled WGS sequence"/>
</dbReference>
<accession>A0A0C4DL26</accession>
<proteinExistence type="inferred from homology"/>
<evidence type="ECO:0000256" key="2">
    <source>
        <dbReference type="ARBA" id="ARBA00023002"/>
    </source>
</evidence>
<dbReference type="Pfam" id="PF00389">
    <property type="entry name" value="2-Hacid_dh"/>
    <property type="match status" value="1"/>
</dbReference>
<dbReference type="OrthoDB" id="298012at2759"/>
<dbReference type="InterPro" id="IPR006140">
    <property type="entry name" value="D-isomer_DH_NAD-bd"/>
</dbReference>
<keyword evidence="3" id="KW-0520">NAD</keyword>
<evidence type="ECO:0000313" key="7">
    <source>
        <dbReference type="EMBL" id="KLU81371.1"/>
    </source>
</evidence>
<evidence type="ECO:0000256" key="3">
    <source>
        <dbReference type="ARBA" id="ARBA00023027"/>
    </source>
</evidence>
<reference evidence="9" key="1">
    <citation type="submission" date="2010-05" db="EMBL/GenBank/DDBJ databases">
        <title>The genome sequence of Magnaporthe poae strain ATCC 64411.</title>
        <authorList>
            <person name="Ma L.-J."/>
            <person name="Dead R."/>
            <person name="Young S."/>
            <person name="Zeng Q."/>
            <person name="Koehrsen M."/>
            <person name="Alvarado L."/>
            <person name="Berlin A."/>
            <person name="Chapman S.B."/>
            <person name="Chen Z."/>
            <person name="Freedman E."/>
            <person name="Gellesch M."/>
            <person name="Goldberg J."/>
            <person name="Griggs A."/>
            <person name="Gujja S."/>
            <person name="Heilman E.R."/>
            <person name="Heiman D."/>
            <person name="Hepburn T."/>
            <person name="Howarth C."/>
            <person name="Jen D."/>
            <person name="Larson L."/>
            <person name="Mehta T."/>
            <person name="Neiman D."/>
            <person name="Pearson M."/>
            <person name="Roberts A."/>
            <person name="Saif S."/>
            <person name="Shea T."/>
            <person name="Shenoy N."/>
            <person name="Sisk P."/>
            <person name="Stolte C."/>
            <person name="Sykes S."/>
            <person name="Walk T."/>
            <person name="White J."/>
            <person name="Yandava C."/>
            <person name="Haas B."/>
            <person name="Nusbaum C."/>
            <person name="Birren B."/>
        </authorList>
    </citation>
    <scope>NUCLEOTIDE SEQUENCE [LARGE SCALE GENOMIC DNA]</scope>
    <source>
        <strain evidence="9">ATCC 64411 / 73-15</strain>
    </source>
</reference>
<evidence type="ECO:0000313" key="8">
    <source>
        <dbReference type="EnsemblFungi" id="MAPG_00461T0"/>
    </source>
</evidence>
<dbReference type="VEuPathDB" id="FungiDB:MAPG_00461"/>
<reference evidence="8" key="4">
    <citation type="journal article" date="2015" name="G3 (Bethesda)">
        <title>Genome sequences of three phytopathogenic species of the Magnaporthaceae family of fungi.</title>
        <authorList>
            <person name="Okagaki L.H."/>
            <person name="Nunes C.C."/>
            <person name="Sailsbery J."/>
            <person name="Clay B."/>
            <person name="Brown D."/>
            <person name="John T."/>
            <person name="Oh Y."/>
            <person name="Young N."/>
            <person name="Fitzgerald M."/>
            <person name="Haas B.J."/>
            <person name="Zeng Q."/>
            <person name="Young S."/>
            <person name="Adiconis X."/>
            <person name="Fan L."/>
            <person name="Levin J.Z."/>
            <person name="Mitchell T.K."/>
            <person name="Okubara P.A."/>
            <person name="Farman M.L."/>
            <person name="Kohn L.M."/>
            <person name="Birren B."/>
            <person name="Ma L.-J."/>
            <person name="Dean R.A."/>
        </authorList>
    </citation>
    <scope>NUCLEOTIDE SEQUENCE</scope>
    <source>
        <strain evidence="8">ATCC 64411 / 73-15</strain>
    </source>
</reference>
<evidence type="ECO:0000256" key="4">
    <source>
        <dbReference type="RuleBase" id="RU003719"/>
    </source>
</evidence>
<evidence type="ECO:0000313" key="9">
    <source>
        <dbReference type="Proteomes" id="UP000011715"/>
    </source>
</evidence>
<reference evidence="8" key="5">
    <citation type="submission" date="2015-06" db="UniProtKB">
        <authorList>
            <consortium name="EnsemblFungi"/>
        </authorList>
    </citation>
    <scope>IDENTIFICATION</scope>
    <source>
        <strain evidence="8">ATCC 64411</strain>
    </source>
</reference>
<dbReference type="eggNOG" id="KOG0069">
    <property type="taxonomic scope" value="Eukaryota"/>
</dbReference>
<name>A0A0C4DL26_MAGP6</name>
<gene>
    <name evidence="7" type="ORF">MAPG_00461</name>
</gene>
<reference evidence="7" key="3">
    <citation type="submission" date="2011-03" db="EMBL/GenBank/DDBJ databases">
        <title>Annotation of Magnaporthe poae ATCC 64411.</title>
        <authorList>
            <person name="Ma L.-J."/>
            <person name="Dead R."/>
            <person name="Young S.K."/>
            <person name="Zeng Q."/>
            <person name="Gargeya S."/>
            <person name="Fitzgerald M."/>
            <person name="Haas B."/>
            <person name="Abouelleil A."/>
            <person name="Alvarado L."/>
            <person name="Arachchi H.M."/>
            <person name="Berlin A."/>
            <person name="Brown A."/>
            <person name="Chapman S.B."/>
            <person name="Chen Z."/>
            <person name="Dunbar C."/>
            <person name="Freedman E."/>
            <person name="Gearin G."/>
            <person name="Gellesch M."/>
            <person name="Goldberg J."/>
            <person name="Griggs A."/>
            <person name="Gujja S."/>
            <person name="Heiman D."/>
            <person name="Howarth C."/>
            <person name="Larson L."/>
            <person name="Lui A."/>
            <person name="MacDonald P.J.P."/>
            <person name="Mehta T."/>
            <person name="Montmayeur A."/>
            <person name="Murphy C."/>
            <person name="Neiman D."/>
            <person name="Pearson M."/>
            <person name="Priest M."/>
            <person name="Roberts A."/>
            <person name="Saif S."/>
            <person name="Shea T."/>
            <person name="Shenoy N."/>
            <person name="Sisk P."/>
            <person name="Stolte C."/>
            <person name="Sykes S."/>
            <person name="Yandava C."/>
            <person name="Wortman J."/>
            <person name="Nusbaum C."/>
            <person name="Birren B."/>
        </authorList>
    </citation>
    <scope>NUCLEOTIDE SEQUENCE</scope>
    <source>
        <strain evidence="7">ATCC 64411</strain>
    </source>
</reference>
<dbReference type="GO" id="GO:0016616">
    <property type="term" value="F:oxidoreductase activity, acting on the CH-OH group of donors, NAD or NADP as acceptor"/>
    <property type="evidence" value="ECO:0007669"/>
    <property type="project" value="InterPro"/>
</dbReference>
<keyword evidence="9" id="KW-1185">Reference proteome</keyword>
<dbReference type="AlphaFoldDB" id="A0A0C4DL26"/>
<dbReference type="EnsemblFungi" id="MAPG_00461T0">
    <property type="protein sequence ID" value="MAPG_00461T0"/>
    <property type="gene ID" value="MAPG_00461"/>
</dbReference>
<dbReference type="GO" id="GO:0051287">
    <property type="term" value="F:NAD binding"/>
    <property type="evidence" value="ECO:0007669"/>
    <property type="project" value="InterPro"/>
</dbReference>
<dbReference type="EMBL" id="ADBL01000110">
    <property type="status" value="NOT_ANNOTATED_CDS"/>
    <property type="molecule type" value="Genomic_DNA"/>
</dbReference>
<dbReference type="PANTHER" id="PTHR42789:SF1">
    <property type="entry name" value="D-ISOMER SPECIFIC 2-HYDROXYACID DEHYDROGENASE FAMILY PROTEIN (AFU_ORTHOLOGUE AFUA_6G10090)"/>
    <property type="match status" value="1"/>
</dbReference>
<protein>
    <submittedName>
        <fullName evidence="7 8">Uncharacterized protein</fullName>
    </submittedName>
</protein>
<dbReference type="OMA" id="TGTQFET"/>
<sequence length="286" mass="31630">MRLMQVAVLDDYQGISEPHFATLDKSIFEVTTFKNTLLPYNHPDTPASVKDELVTRLEPFTVICTMRERTPFPADLIARLPNLKLLLTTGPRNRSIDLAACRERGIPVAGAMGKVHGGPADDGGPRLDDSALAAAEAGLPVEDEEGQKTFRVVSREELFATADVLSVHLVLSDRTRGLVGAGDLARMKETALLVNTSRGPIVQERALLNVLEKGAIRGAALDVFDLEPLPLDSPWRTTEWGKDGRSQVLLTPHMGYVEKQTLDNWYEVQVENVQRWQKGQELLLPF</sequence>
<dbReference type="Pfam" id="PF02826">
    <property type="entry name" value="2-Hacid_dh_C"/>
    <property type="match status" value="1"/>
</dbReference>
<dbReference type="SUPFAM" id="SSF51735">
    <property type="entry name" value="NAD(P)-binding Rossmann-fold domains"/>
    <property type="match status" value="1"/>
</dbReference>
<dbReference type="Gene3D" id="3.40.50.720">
    <property type="entry name" value="NAD(P)-binding Rossmann-like Domain"/>
    <property type="match status" value="2"/>
</dbReference>
<dbReference type="EMBL" id="GL876966">
    <property type="protein sequence ID" value="KLU81371.1"/>
    <property type="molecule type" value="Genomic_DNA"/>
</dbReference>
<evidence type="ECO:0000259" key="5">
    <source>
        <dbReference type="Pfam" id="PF00389"/>
    </source>
</evidence>